<dbReference type="InterPro" id="IPR036249">
    <property type="entry name" value="Thioredoxin-like_sf"/>
</dbReference>
<feature type="compositionally biased region" description="Polar residues" evidence="1">
    <location>
        <begin position="55"/>
        <end position="86"/>
    </location>
</feature>
<dbReference type="PANTHER" id="PTHR45694">
    <property type="entry name" value="GLUTAREDOXIN 2"/>
    <property type="match status" value="1"/>
</dbReference>
<proteinExistence type="predicted"/>
<keyword evidence="4" id="KW-1185">Reference proteome</keyword>
<feature type="domain" description="Glutaredoxin" evidence="2">
    <location>
        <begin position="173"/>
        <end position="212"/>
    </location>
</feature>
<dbReference type="GO" id="GO:0000324">
    <property type="term" value="C:fungal-type vacuole"/>
    <property type="evidence" value="ECO:0007669"/>
    <property type="project" value="TreeGrafter"/>
</dbReference>
<evidence type="ECO:0000256" key="1">
    <source>
        <dbReference type="SAM" id="MobiDB-lite"/>
    </source>
</evidence>
<dbReference type="Proteomes" id="UP000053317">
    <property type="component" value="Unassembled WGS sequence"/>
</dbReference>
<protein>
    <submittedName>
        <fullName evidence="3">Putative glutaredoxin domain protein</fullName>
    </submittedName>
</protein>
<comment type="caution">
    <text evidence="3">The sequence shown here is derived from an EMBL/GenBank/DDBJ whole genome shotgun (WGS) entry which is preliminary data.</text>
</comment>
<dbReference type="PROSITE" id="PS51354">
    <property type="entry name" value="GLUTAREDOXIN_2"/>
    <property type="match status" value="1"/>
</dbReference>
<reference evidence="3 4" key="2">
    <citation type="submission" date="2015-05" db="EMBL/GenBank/DDBJ databases">
        <authorList>
            <person name="Morales-Cruz A."/>
            <person name="Amrine K.C."/>
            <person name="Cantu D."/>
        </authorList>
    </citation>
    <scope>NUCLEOTIDE SEQUENCE [LARGE SCALE GENOMIC DNA]</scope>
    <source>
        <strain evidence="3">UCRPC4</strain>
    </source>
</reference>
<feature type="region of interest" description="Disordered" evidence="1">
    <location>
        <begin position="54"/>
        <end position="86"/>
    </location>
</feature>
<sequence>MPSTRRVKVLTLAVALTVLLILYYSGDARRHRDAEFYQRTVSAMEAAKAQDLKDSSAQAAFQDSENTGPNSTPEIATNDGVASSGNVPLEVETAGKQPVEVGKERKYIYAEEGEEEKSVAGRRKMRIENGVAGSEKILNADEKTDAAMDESPGKTRDVEAEAELNAILKRSPIILFSKSYCPYSRRAKALLLDTYNISPTPYVVELDQLTDETKESDTGSKKFSHPDDEALPLGKRLQNLLAENTGRGTVPNILVNGKSIGGSDDIAELDRNGVLAETIKSMGGKRIVKIEKLK</sequence>
<dbReference type="GO" id="GO:0005796">
    <property type="term" value="C:Golgi lumen"/>
    <property type="evidence" value="ECO:0007669"/>
    <property type="project" value="TreeGrafter"/>
</dbReference>
<dbReference type="CDD" id="cd03419">
    <property type="entry name" value="GRX_GRXh_1_2_like"/>
    <property type="match status" value="1"/>
</dbReference>
<dbReference type="AlphaFoldDB" id="A0A0G2HEW9"/>
<name>A0A0G2HEW9_PHACM</name>
<dbReference type="PANTHER" id="PTHR45694:SF5">
    <property type="entry name" value="GLUTAREDOXIN 2"/>
    <property type="match status" value="1"/>
</dbReference>
<dbReference type="SUPFAM" id="SSF52833">
    <property type="entry name" value="Thioredoxin-like"/>
    <property type="match status" value="1"/>
</dbReference>
<evidence type="ECO:0000313" key="3">
    <source>
        <dbReference type="EMBL" id="KKY27015.1"/>
    </source>
</evidence>
<dbReference type="Pfam" id="PF00462">
    <property type="entry name" value="Glutaredoxin"/>
    <property type="match status" value="1"/>
</dbReference>
<dbReference type="EMBL" id="LCWF01000031">
    <property type="protein sequence ID" value="KKY27015.1"/>
    <property type="molecule type" value="Genomic_DNA"/>
</dbReference>
<dbReference type="OrthoDB" id="423313at2759"/>
<evidence type="ECO:0000259" key="2">
    <source>
        <dbReference type="Pfam" id="PF00462"/>
    </source>
</evidence>
<dbReference type="Gene3D" id="3.40.30.10">
    <property type="entry name" value="Glutaredoxin"/>
    <property type="match status" value="1"/>
</dbReference>
<dbReference type="GO" id="GO:0005801">
    <property type="term" value="C:cis-Golgi network"/>
    <property type="evidence" value="ECO:0007669"/>
    <property type="project" value="TreeGrafter"/>
</dbReference>
<accession>A0A0G2HEW9</accession>
<evidence type="ECO:0000313" key="4">
    <source>
        <dbReference type="Proteomes" id="UP000053317"/>
    </source>
</evidence>
<gene>
    <name evidence="3" type="ORF">UCRPC4_g01310</name>
</gene>
<dbReference type="GO" id="GO:0015038">
    <property type="term" value="F:glutathione disulfide oxidoreductase activity"/>
    <property type="evidence" value="ECO:0007669"/>
    <property type="project" value="TreeGrafter"/>
</dbReference>
<dbReference type="GO" id="GO:0034599">
    <property type="term" value="P:cellular response to oxidative stress"/>
    <property type="evidence" value="ECO:0007669"/>
    <property type="project" value="TreeGrafter"/>
</dbReference>
<reference evidence="3 4" key="1">
    <citation type="submission" date="2015-05" db="EMBL/GenBank/DDBJ databases">
        <title>Distinctive expansion of gene families associated with plant cell wall degradation and secondary metabolism in the genomes of grapevine trunk pathogens.</title>
        <authorList>
            <person name="Lawrence D.P."/>
            <person name="Travadon R."/>
            <person name="Rolshausen P.E."/>
            <person name="Baumgartner K."/>
        </authorList>
    </citation>
    <scope>NUCLEOTIDE SEQUENCE [LARGE SCALE GENOMIC DNA]</scope>
    <source>
        <strain evidence="3">UCRPC4</strain>
    </source>
</reference>
<organism evidence="3 4">
    <name type="scientific">Phaeomoniella chlamydospora</name>
    <name type="common">Phaeoacremonium chlamydosporum</name>
    <dbReference type="NCBI Taxonomy" id="158046"/>
    <lineage>
        <taxon>Eukaryota</taxon>
        <taxon>Fungi</taxon>
        <taxon>Dikarya</taxon>
        <taxon>Ascomycota</taxon>
        <taxon>Pezizomycotina</taxon>
        <taxon>Eurotiomycetes</taxon>
        <taxon>Chaetothyriomycetidae</taxon>
        <taxon>Phaeomoniellales</taxon>
        <taxon>Phaeomoniellaceae</taxon>
        <taxon>Phaeomoniella</taxon>
    </lineage>
</organism>
<dbReference type="InterPro" id="IPR002109">
    <property type="entry name" value="Glutaredoxin"/>
</dbReference>